<dbReference type="KEGG" id="cber:B5D82_01045"/>
<keyword evidence="1" id="KW-0472">Membrane</keyword>
<reference evidence="2 3" key="1">
    <citation type="submission" date="2017-08" db="EMBL/GenBank/DDBJ databases">
        <title>Complete genome of Colwellia sp. NB097-1, a psychrophile bacterium ioslated from Bering Sea.</title>
        <authorList>
            <person name="Chen X."/>
        </authorList>
    </citation>
    <scope>NUCLEOTIDE SEQUENCE [LARGE SCALE GENOMIC DNA]</scope>
    <source>
        <strain evidence="2 3">NB097-1</strain>
    </source>
</reference>
<name>A0A222G4G1_9GAMM</name>
<dbReference type="Proteomes" id="UP000202259">
    <property type="component" value="Chromosome"/>
</dbReference>
<keyword evidence="3" id="KW-1185">Reference proteome</keyword>
<dbReference type="AlphaFoldDB" id="A0A222G4G1"/>
<accession>A0A222G4G1</accession>
<protein>
    <submittedName>
        <fullName evidence="2">Uncharacterized protein</fullName>
    </submittedName>
</protein>
<gene>
    <name evidence="2" type="ORF">B5D82_01045</name>
</gene>
<keyword evidence="1" id="KW-0812">Transmembrane</keyword>
<evidence type="ECO:0000313" key="3">
    <source>
        <dbReference type="Proteomes" id="UP000202259"/>
    </source>
</evidence>
<evidence type="ECO:0000256" key="1">
    <source>
        <dbReference type="SAM" id="Phobius"/>
    </source>
</evidence>
<dbReference type="EMBL" id="CP020465">
    <property type="protein sequence ID" value="ASP46483.1"/>
    <property type="molecule type" value="Genomic_DNA"/>
</dbReference>
<keyword evidence="1" id="KW-1133">Transmembrane helix</keyword>
<proteinExistence type="predicted"/>
<feature type="transmembrane region" description="Helical" evidence="1">
    <location>
        <begin position="20"/>
        <end position="39"/>
    </location>
</feature>
<evidence type="ECO:0000313" key="2">
    <source>
        <dbReference type="EMBL" id="ASP46483.1"/>
    </source>
</evidence>
<organism evidence="2 3">
    <name type="scientific">Cognaticolwellia beringensis</name>
    <dbReference type="NCBI Taxonomy" id="1967665"/>
    <lineage>
        <taxon>Bacteria</taxon>
        <taxon>Pseudomonadati</taxon>
        <taxon>Pseudomonadota</taxon>
        <taxon>Gammaproteobacteria</taxon>
        <taxon>Alteromonadales</taxon>
        <taxon>Colwelliaceae</taxon>
        <taxon>Cognaticolwellia</taxon>
    </lineage>
</organism>
<sequence>MLSHKKEGQLTKLNMKVCSLNNVIKIVINMHIALLISYFRSIKHSLAMFSFTRSTKLAQKNKTLDKVGIEQTTKLEIKAS</sequence>